<dbReference type="EMBL" id="KN837147">
    <property type="protein sequence ID" value="KIJ40080.1"/>
    <property type="molecule type" value="Genomic_DNA"/>
</dbReference>
<gene>
    <name evidence="1" type="ORF">M422DRAFT_49367</name>
</gene>
<organism evidence="1 2">
    <name type="scientific">Sphaerobolus stellatus (strain SS14)</name>
    <dbReference type="NCBI Taxonomy" id="990650"/>
    <lineage>
        <taxon>Eukaryota</taxon>
        <taxon>Fungi</taxon>
        <taxon>Dikarya</taxon>
        <taxon>Basidiomycota</taxon>
        <taxon>Agaricomycotina</taxon>
        <taxon>Agaricomycetes</taxon>
        <taxon>Phallomycetidae</taxon>
        <taxon>Geastrales</taxon>
        <taxon>Sphaerobolaceae</taxon>
        <taxon>Sphaerobolus</taxon>
    </lineage>
</organism>
<accession>A0A0C9VPK1</accession>
<proteinExistence type="predicted"/>
<dbReference type="Proteomes" id="UP000054279">
    <property type="component" value="Unassembled WGS sequence"/>
</dbReference>
<dbReference type="HOGENOM" id="CLU_1489914_0_0_1"/>
<name>A0A0C9VPK1_SPHS4</name>
<dbReference type="AlphaFoldDB" id="A0A0C9VPK1"/>
<reference evidence="1 2" key="1">
    <citation type="submission" date="2014-06" db="EMBL/GenBank/DDBJ databases">
        <title>Evolutionary Origins and Diversification of the Mycorrhizal Mutualists.</title>
        <authorList>
            <consortium name="DOE Joint Genome Institute"/>
            <consortium name="Mycorrhizal Genomics Consortium"/>
            <person name="Kohler A."/>
            <person name="Kuo A."/>
            <person name="Nagy L.G."/>
            <person name="Floudas D."/>
            <person name="Copeland A."/>
            <person name="Barry K.W."/>
            <person name="Cichocki N."/>
            <person name="Veneault-Fourrey C."/>
            <person name="LaButti K."/>
            <person name="Lindquist E.A."/>
            <person name="Lipzen A."/>
            <person name="Lundell T."/>
            <person name="Morin E."/>
            <person name="Murat C."/>
            <person name="Riley R."/>
            <person name="Ohm R."/>
            <person name="Sun H."/>
            <person name="Tunlid A."/>
            <person name="Henrissat B."/>
            <person name="Grigoriev I.V."/>
            <person name="Hibbett D.S."/>
            <person name="Martin F."/>
        </authorList>
    </citation>
    <scope>NUCLEOTIDE SEQUENCE [LARGE SCALE GENOMIC DNA]</scope>
    <source>
        <strain evidence="1 2">SS14</strain>
    </source>
</reference>
<evidence type="ECO:0000313" key="1">
    <source>
        <dbReference type="EMBL" id="KIJ40080.1"/>
    </source>
</evidence>
<dbReference type="OrthoDB" id="2976708at2759"/>
<keyword evidence="2" id="KW-1185">Reference proteome</keyword>
<sequence length="181" mass="20450">MLASQFIPCQPFYSPYNHPSFPSAKLTYQGKAAYQEAIRRAGIIGATVHKVDNAVSTPAIFNNESPQAVFPTLGNRCIKNDILMREKKRHCPNGVGFLGVVAAHMEDMKKNPEDRYIHYVQTELSSDGNGNIEVVVMMNAKLVQELHSARASLYDNTYKKVLRAHNEWEAVIWNDKLNCRK</sequence>
<evidence type="ECO:0000313" key="2">
    <source>
        <dbReference type="Proteomes" id="UP000054279"/>
    </source>
</evidence>
<protein>
    <submittedName>
        <fullName evidence="1">Uncharacterized protein</fullName>
    </submittedName>
</protein>